<feature type="compositionally biased region" description="Basic residues" evidence="1">
    <location>
        <begin position="429"/>
        <end position="459"/>
    </location>
</feature>
<feature type="compositionally biased region" description="Low complexity" evidence="1">
    <location>
        <begin position="129"/>
        <end position="145"/>
    </location>
</feature>
<dbReference type="Proteomes" id="UP001215151">
    <property type="component" value="Unassembled WGS sequence"/>
</dbReference>
<comment type="caution">
    <text evidence="2">The sequence shown here is derived from an EMBL/GenBank/DDBJ whole genome shotgun (WGS) entry which is preliminary data.</text>
</comment>
<evidence type="ECO:0000313" key="2">
    <source>
        <dbReference type="EMBL" id="KAJ8474197.1"/>
    </source>
</evidence>
<evidence type="ECO:0000313" key="3">
    <source>
        <dbReference type="Proteomes" id="UP001215151"/>
    </source>
</evidence>
<feature type="region of interest" description="Disordered" evidence="1">
    <location>
        <begin position="305"/>
        <end position="501"/>
    </location>
</feature>
<evidence type="ECO:0000256" key="1">
    <source>
        <dbReference type="SAM" id="MobiDB-lite"/>
    </source>
</evidence>
<organism evidence="2 3">
    <name type="scientific">Trametes cubensis</name>
    <dbReference type="NCBI Taxonomy" id="1111947"/>
    <lineage>
        <taxon>Eukaryota</taxon>
        <taxon>Fungi</taxon>
        <taxon>Dikarya</taxon>
        <taxon>Basidiomycota</taxon>
        <taxon>Agaricomycotina</taxon>
        <taxon>Agaricomycetes</taxon>
        <taxon>Polyporales</taxon>
        <taxon>Polyporaceae</taxon>
        <taxon>Trametes</taxon>
    </lineage>
</organism>
<accession>A0AAD7TQ89</accession>
<feature type="compositionally biased region" description="Basic and acidic residues" evidence="1">
    <location>
        <begin position="350"/>
        <end position="364"/>
    </location>
</feature>
<dbReference type="AlphaFoldDB" id="A0AAD7TQ89"/>
<keyword evidence="3" id="KW-1185">Reference proteome</keyword>
<feature type="compositionally biased region" description="Acidic residues" evidence="1">
    <location>
        <begin position="322"/>
        <end position="338"/>
    </location>
</feature>
<feature type="region of interest" description="Disordered" evidence="1">
    <location>
        <begin position="224"/>
        <end position="288"/>
    </location>
</feature>
<gene>
    <name evidence="2" type="ORF">ONZ51_g7380</name>
</gene>
<proteinExistence type="predicted"/>
<protein>
    <submittedName>
        <fullName evidence="2">Uncharacterized protein</fullName>
    </submittedName>
</protein>
<feature type="compositionally biased region" description="Polar residues" evidence="1">
    <location>
        <begin position="339"/>
        <end position="348"/>
    </location>
</feature>
<sequence>MDTVTFGGVISPQLKLTPNPVKTKRFGNKQTQTVVMYGQHDQRFHAHRIQAFTNGLANVIRHPLWQEILEHLGIAQVHKWFNREMAALYAKALANMRPPESVQPSQPRTPSPAPASQPKSSMVLRTKSSSHAPASPSSSSDPESSGKVLVYSTQDPRAAATPPYLRERREATPGHVTENSSDSEPASPVEAQTVAPNIQPASTPLFLPSSSAPSTQPLVPMSPVRRDAPILPSGPAIVPPSNPEARKRKERAQSVSEAGRALPASANQILVGPKARRADTEEDEVQDEQNVMAQQLVAALNRHAQSSALPPIRLSHSASSWYEDEEDDANREEMEDDNAQPQSVNINLSKAREVPIHGGADDHSTSSSSDDSDDSKSSGSGGEEHAQDSELEESDPSGSEFEAEGKNSSDEDEENLSVASEPDELVGGSKRRRTRHKAALKRQAGRASHKGKGKQKAVRSKSVISTSGDERPVQPVKPLSPVQPTMPAMEDEEEVEGDEKVPPAEEMEVDNAVPQNAEDAITAEQALNLSIHSEDIPASMPNPLQPGWHLQDSGSRWAAMQAHQQNLSTMESYVQSGTYRLLPLFREIQARYPNNAAAVNKALEHISNFVQDELKALEAREGDWFNDFDGGLDEE</sequence>
<reference evidence="2" key="1">
    <citation type="submission" date="2022-11" db="EMBL/GenBank/DDBJ databases">
        <title>Genome Sequence of Cubamyces cubensis.</title>
        <authorList>
            <person name="Buettner E."/>
        </authorList>
    </citation>
    <scope>NUCLEOTIDE SEQUENCE</scope>
    <source>
        <strain evidence="2">MPL-01</strain>
    </source>
</reference>
<feature type="region of interest" description="Disordered" evidence="1">
    <location>
        <begin position="98"/>
        <end position="190"/>
    </location>
</feature>
<name>A0AAD7TQ89_9APHY</name>
<dbReference type="EMBL" id="JAPEVG010000195">
    <property type="protein sequence ID" value="KAJ8474197.1"/>
    <property type="molecule type" value="Genomic_DNA"/>
</dbReference>